<proteinExistence type="predicted"/>
<dbReference type="KEGG" id="bgt:106056721"/>
<dbReference type="PROSITE" id="PS50835">
    <property type="entry name" value="IG_LIKE"/>
    <property type="match status" value="1"/>
</dbReference>
<dbReference type="RefSeq" id="XP_013069004.2">
    <property type="nucleotide sequence ID" value="XM_013213550.2"/>
</dbReference>
<name>A0A2C9LD51_BIOGL</name>
<dbReference type="InterPro" id="IPR036179">
    <property type="entry name" value="Ig-like_dom_sf"/>
</dbReference>
<feature type="domain" description="Ig-like" evidence="1">
    <location>
        <begin position="57"/>
        <end position="131"/>
    </location>
</feature>
<sequence>MFGMGYVDISQRGSISMVMEDLQCSDDGTIYICLVDVYPTFEISKASLTVQVPPSAPELSNVQTDVQENSDITATCTAIVGYPEAGQIVWRAYQNGGSIDLSSQLKINVINVPQPGDDKCTIRIQSSVTLKANMRHQGISLACFVINEDFKATAPDTCTDPETDLCVQTDHAVVTCSNSMVGKGASNYCCSSPTFQPGLI</sequence>
<dbReference type="VEuPathDB" id="VectorBase:BGLAX_032191"/>
<dbReference type="InterPro" id="IPR013783">
    <property type="entry name" value="Ig-like_fold"/>
</dbReference>
<dbReference type="InterPro" id="IPR007110">
    <property type="entry name" value="Ig-like_dom"/>
</dbReference>
<organism evidence="2 3">
    <name type="scientific">Biomphalaria glabrata</name>
    <name type="common">Bloodfluke planorb</name>
    <name type="synonym">Freshwater snail</name>
    <dbReference type="NCBI Taxonomy" id="6526"/>
    <lineage>
        <taxon>Eukaryota</taxon>
        <taxon>Metazoa</taxon>
        <taxon>Spiralia</taxon>
        <taxon>Lophotrochozoa</taxon>
        <taxon>Mollusca</taxon>
        <taxon>Gastropoda</taxon>
        <taxon>Heterobranchia</taxon>
        <taxon>Euthyneura</taxon>
        <taxon>Panpulmonata</taxon>
        <taxon>Hygrophila</taxon>
        <taxon>Lymnaeoidea</taxon>
        <taxon>Planorbidae</taxon>
        <taxon>Biomphalaria</taxon>
    </lineage>
</organism>
<gene>
    <name evidence="2" type="primary">106056721</name>
</gene>
<reference evidence="2" key="1">
    <citation type="submission" date="2020-05" db="UniProtKB">
        <authorList>
            <consortium name="EnsemblMetazoa"/>
        </authorList>
    </citation>
    <scope>IDENTIFICATION</scope>
    <source>
        <strain evidence="2">BB02</strain>
    </source>
</reference>
<dbReference type="EnsemblMetazoa" id="BGLB029833-RA">
    <property type="protein sequence ID" value="BGLB029833-PA"/>
    <property type="gene ID" value="BGLB029833"/>
</dbReference>
<evidence type="ECO:0000313" key="2">
    <source>
        <dbReference type="EnsemblMetazoa" id="BGLB029833-PA"/>
    </source>
</evidence>
<evidence type="ECO:0000259" key="1">
    <source>
        <dbReference type="PROSITE" id="PS50835"/>
    </source>
</evidence>
<dbReference type="Gene3D" id="2.60.40.10">
    <property type="entry name" value="Immunoglobulins"/>
    <property type="match status" value="1"/>
</dbReference>
<dbReference type="AlphaFoldDB" id="A0A2C9LD51"/>
<accession>A0A2C9LD51</accession>
<evidence type="ECO:0000313" key="3">
    <source>
        <dbReference type="Proteomes" id="UP000076420"/>
    </source>
</evidence>
<dbReference type="VEuPathDB" id="VectorBase:BGLB029833"/>
<dbReference type="OrthoDB" id="6158624at2759"/>
<dbReference type="Proteomes" id="UP000076420">
    <property type="component" value="Unassembled WGS sequence"/>
</dbReference>
<protein>
    <recommendedName>
        <fullName evidence="1">Ig-like domain-containing protein</fullName>
    </recommendedName>
</protein>
<dbReference type="SUPFAM" id="SSF48726">
    <property type="entry name" value="Immunoglobulin"/>
    <property type="match status" value="1"/>
</dbReference>